<keyword evidence="7" id="KW-1185">Reference proteome</keyword>
<proteinExistence type="predicted"/>
<name>A0A4U6WIR3_SETVI</name>
<evidence type="ECO:0000259" key="5">
    <source>
        <dbReference type="Pfam" id="PF08263"/>
    </source>
</evidence>
<gene>
    <name evidence="6" type="ORF">SEVIR_1G082066v2</name>
</gene>
<dbReference type="Proteomes" id="UP000298652">
    <property type="component" value="Chromosome 1"/>
</dbReference>
<dbReference type="SUPFAM" id="SSF52058">
    <property type="entry name" value="L domain-like"/>
    <property type="match status" value="1"/>
</dbReference>
<dbReference type="InterPro" id="IPR032675">
    <property type="entry name" value="LRR_dom_sf"/>
</dbReference>
<evidence type="ECO:0000256" key="3">
    <source>
        <dbReference type="ARBA" id="ARBA00022729"/>
    </source>
</evidence>
<evidence type="ECO:0000256" key="4">
    <source>
        <dbReference type="ARBA" id="ARBA00022737"/>
    </source>
</evidence>
<evidence type="ECO:0000256" key="2">
    <source>
        <dbReference type="ARBA" id="ARBA00022614"/>
    </source>
</evidence>
<evidence type="ECO:0000313" key="6">
    <source>
        <dbReference type="EMBL" id="TKW37937.1"/>
    </source>
</evidence>
<dbReference type="Gene3D" id="3.80.10.10">
    <property type="entry name" value="Ribonuclease Inhibitor"/>
    <property type="match status" value="2"/>
</dbReference>
<dbReference type="InterPro" id="IPR001611">
    <property type="entry name" value="Leu-rich_rpt"/>
</dbReference>
<comment type="subcellular location">
    <subcellularLocation>
        <location evidence="1">Cell membrane</location>
        <topology evidence="1">Single-pass type I membrane protein</topology>
    </subcellularLocation>
</comment>
<dbReference type="EMBL" id="CM016552">
    <property type="protein sequence ID" value="TKW37937.1"/>
    <property type="molecule type" value="Genomic_DNA"/>
</dbReference>
<dbReference type="InterPro" id="IPR053211">
    <property type="entry name" value="DNA_repair-toleration"/>
</dbReference>
<sequence length="208" mass="22159">MEPIPHSLCNSKAGRSAMPPYGSALAMLLSLASLATSCTEQESYSFLQFLAGLSQNGGLTKSWQKGTDCCSWEGISCSPERTVTDVFLASRNLQGFISPLLGNLTGLLRLNLSFNLLSGNLPLELVSSTSIIVLDVSFNQLSGDLPDIPSSTPAWPLQVLNISSNMFTGRFPSTTWKEANSLVVINASNNSFTGLIPTTLCVSTLSFA</sequence>
<accession>A0A4U6WIR3</accession>
<keyword evidence="3" id="KW-0732">Signal</keyword>
<dbReference type="FunFam" id="3.80.10.10:FF:000403">
    <property type="entry name" value="Receptor-like protein 2"/>
    <property type="match status" value="1"/>
</dbReference>
<dbReference type="PANTHER" id="PTHR48060:SF19">
    <property type="entry name" value="LEUCINE-RICH REPEAT-CONTAINING N-TERMINAL PLANT-TYPE DOMAIN-CONTAINING PROTEIN"/>
    <property type="match status" value="1"/>
</dbReference>
<protein>
    <recommendedName>
        <fullName evidence="5">Leucine-rich repeat-containing N-terminal plant-type domain-containing protein</fullName>
    </recommendedName>
</protein>
<evidence type="ECO:0000313" key="7">
    <source>
        <dbReference type="Proteomes" id="UP000298652"/>
    </source>
</evidence>
<reference evidence="6" key="1">
    <citation type="submission" date="2019-03" db="EMBL/GenBank/DDBJ databases">
        <title>WGS assembly of Setaria viridis.</title>
        <authorList>
            <person name="Huang P."/>
            <person name="Jenkins J."/>
            <person name="Grimwood J."/>
            <person name="Barry K."/>
            <person name="Healey A."/>
            <person name="Mamidi S."/>
            <person name="Sreedasyam A."/>
            <person name="Shu S."/>
            <person name="Feldman M."/>
            <person name="Wu J."/>
            <person name="Yu Y."/>
            <person name="Chen C."/>
            <person name="Johnson J."/>
            <person name="Rokhsar D."/>
            <person name="Baxter I."/>
            <person name="Schmutz J."/>
            <person name="Brutnell T."/>
            <person name="Kellogg E."/>
        </authorList>
    </citation>
    <scope>NUCLEOTIDE SEQUENCE [LARGE SCALE GENOMIC DNA]</scope>
</reference>
<evidence type="ECO:0000256" key="1">
    <source>
        <dbReference type="ARBA" id="ARBA00004251"/>
    </source>
</evidence>
<keyword evidence="2" id="KW-0433">Leucine-rich repeat</keyword>
<dbReference type="Pfam" id="PF00560">
    <property type="entry name" value="LRR_1"/>
    <property type="match status" value="3"/>
</dbReference>
<dbReference type="Gramene" id="TKW37937">
    <property type="protein sequence ID" value="TKW37937"/>
    <property type="gene ID" value="SEVIR_1G082066v2"/>
</dbReference>
<dbReference type="InterPro" id="IPR013210">
    <property type="entry name" value="LRR_N_plant-typ"/>
</dbReference>
<dbReference type="GO" id="GO:0005886">
    <property type="term" value="C:plasma membrane"/>
    <property type="evidence" value="ECO:0007669"/>
    <property type="project" value="UniProtKB-SubCell"/>
</dbReference>
<dbReference type="Pfam" id="PF08263">
    <property type="entry name" value="LRRNT_2"/>
    <property type="match status" value="1"/>
</dbReference>
<organism evidence="6 7">
    <name type="scientific">Setaria viridis</name>
    <name type="common">Green bristlegrass</name>
    <name type="synonym">Setaria italica subsp. viridis</name>
    <dbReference type="NCBI Taxonomy" id="4556"/>
    <lineage>
        <taxon>Eukaryota</taxon>
        <taxon>Viridiplantae</taxon>
        <taxon>Streptophyta</taxon>
        <taxon>Embryophyta</taxon>
        <taxon>Tracheophyta</taxon>
        <taxon>Spermatophyta</taxon>
        <taxon>Magnoliopsida</taxon>
        <taxon>Liliopsida</taxon>
        <taxon>Poales</taxon>
        <taxon>Poaceae</taxon>
        <taxon>PACMAD clade</taxon>
        <taxon>Panicoideae</taxon>
        <taxon>Panicodae</taxon>
        <taxon>Paniceae</taxon>
        <taxon>Cenchrinae</taxon>
        <taxon>Setaria</taxon>
    </lineage>
</organism>
<dbReference type="OMA" id="SATHCCH"/>
<dbReference type="PANTHER" id="PTHR48060">
    <property type="entry name" value="DNA DAMAGE-REPAIR/TOLERATION PROTEIN DRT100"/>
    <property type="match status" value="1"/>
</dbReference>
<keyword evidence="4" id="KW-0677">Repeat</keyword>
<dbReference type="AlphaFoldDB" id="A0A4U6WIR3"/>
<feature type="domain" description="Leucine-rich repeat-containing N-terminal plant-type" evidence="5">
    <location>
        <begin position="41"/>
        <end position="78"/>
    </location>
</feature>